<dbReference type="Proteomes" id="UP000620124">
    <property type="component" value="Unassembled WGS sequence"/>
</dbReference>
<name>A0A8H7DD15_9AGAR</name>
<feature type="region of interest" description="Disordered" evidence="1">
    <location>
        <begin position="1"/>
        <end position="54"/>
    </location>
</feature>
<dbReference type="OrthoDB" id="3236341at2759"/>
<organism evidence="2 3">
    <name type="scientific">Mycena venus</name>
    <dbReference type="NCBI Taxonomy" id="2733690"/>
    <lineage>
        <taxon>Eukaryota</taxon>
        <taxon>Fungi</taxon>
        <taxon>Dikarya</taxon>
        <taxon>Basidiomycota</taxon>
        <taxon>Agaricomycotina</taxon>
        <taxon>Agaricomycetes</taxon>
        <taxon>Agaricomycetidae</taxon>
        <taxon>Agaricales</taxon>
        <taxon>Marasmiineae</taxon>
        <taxon>Mycenaceae</taxon>
        <taxon>Mycena</taxon>
    </lineage>
</organism>
<evidence type="ECO:0000313" key="2">
    <source>
        <dbReference type="EMBL" id="KAF7368442.1"/>
    </source>
</evidence>
<keyword evidence="3" id="KW-1185">Reference proteome</keyword>
<sequence length="332" mass="36311">MSSRATTPPDDDDFRAAMEAMAQDLPAGPINTTAKRSHGTMAGDDDSDGEQGAGAAPTFVAANQNIIAATKLYADKKRLRGDQATELEQFANDPPSLREVKLLANLFAVGNELGKLVTSQLSYEVSAELNLNINKYAPAVLLSSKIHTYKGDGATDLLMVLLKKYRFDIPPGLEHYPADWGKIVGASQCALTQRRSKIKKTIRSSLKPNQAGGYGPEADHQNIYDLTQAIVKDTQCTVSVILCARIALMRKVYLNHPGTNFWDKLDDRLSKIRNEANGDAKKITRVFCHILTQDQDKHGAKTYVLDEDTVDPFQHQVDKLINVGVIDAATSA</sequence>
<comment type="caution">
    <text evidence="2">The sequence shown here is derived from an EMBL/GenBank/DDBJ whole genome shotgun (WGS) entry which is preliminary data.</text>
</comment>
<evidence type="ECO:0000313" key="3">
    <source>
        <dbReference type="Proteomes" id="UP000620124"/>
    </source>
</evidence>
<dbReference type="AlphaFoldDB" id="A0A8H7DD15"/>
<dbReference type="EMBL" id="JACAZI010000002">
    <property type="protein sequence ID" value="KAF7368442.1"/>
    <property type="molecule type" value="Genomic_DNA"/>
</dbReference>
<accession>A0A8H7DD15</accession>
<protein>
    <submittedName>
        <fullName evidence="2">Uncharacterized protein</fullName>
    </submittedName>
</protein>
<reference evidence="2" key="1">
    <citation type="submission" date="2020-05" db="EMBL/GenBank/DDBJ databases">
        <title>Mycena genomes resolve the evolution of fungal bioluminescence.</title>
        <authorList>
            <person name="Tsai I.J."/>
        </authorList>
    </citation>
    <scope>NUCLEOTIDE SEQUENCE</scope>
    <source>
        <strain evidence="2">CCC161011</strain>
    </source>
</reference>
<evidence type="ECO:0000256" key="1">
    <source>
        <dbReference type="SAM" id="MobiDB-lite"/>
    </source>
</evidence>
<gene>
    <name evidence="2" type="ORF">MVEN_00167200</name>
</gene>
<proteinExistence type="predicted"/>